<sequence>MFNAVSGPILSTVDGHTHGMSSVAVSPDSQFAISGSSNGEINMWSTVSGALTERLLLPKDAVRIDKVTCIAYSLDGRTIVTGSWMNIKRTVAAPSEMGSVANTEQASAFMEAMLHIWDPDTGDCLQSAVVCEGDKTTLGPQS</sequence>
<keyword evidence="2" id="KW-0677">Repeat</keyword>
<dbReference type="InterPro" id="IPR011047">
    <property type="entry name" value="Quinoprotein_ADH-like_sf"/>
</dbReference>
<dbReference type="SMART" id="SM00320">
    <property type="entry name" value="WD40"/>
    <property type="match status" value="1"/>
</dbReference>
<dbReference type="AlphaFoldDB" id="A0A2H3J744"/>
<dbReference type="EMBL" id="KB467832">
    <property type="protein sequence ID" value="PCH34559.1"/>
    <property type="molecule type" value="Genomic_DNA"/>
</dbReference>
<accession>A0A2H3J744</accession>
<evidence type="ECO:0000313" key="5">
    <source>
        <dbReference type="Proteomes" id="UP000218811"/>
    </source>
</evidence>
<name>A0A2H3J744_WOLCO</name>
<keyword evidence="5" id="KW-1185">Reference proteome</keyword>
<evidence type="ECO:0000256" key="2">
    <source>
        <dbReference type="ARBA" id="ARBA00022737"/>
    </source>
</evidence>
<reference evidence="4 5" key="1">
    <citation type="journal article" date="2012" name="Science">
        <title>The Paleozoic origin of enzymatic lignin decomposition reconstructed from 31 fungal genomes.</title>
        <authorList>
            <person name="Floudas D."/>
            <person name="Binder M."/>
            <person name="Riley R."/>
            <person name="Barry K."/>
            <person name="Blanchette R.A."/>
            <person name="Henrissat B."/>
            <person name="Martinez A.T."/>
            <person name="Otillar R."/>
            <person name="Spatafora J.W."/>
            <person name="Yadav J.S."/>
            <person name="Aerts A."/>
            <person name="Benoit I."/>
            <person name="Boyd A."/>
            <person name="Carlson A."/>
            <person name="Copeland A."/>
            <person name="Coutinho P.M."/>
            <person name="de Vries R.P."/>
            <person name="Ferreira P."/>
            <person name="Findley K."/>
            <person name="Foster B."/>
            <person name="Gaskell J."/>
            <person name="Glotzer D."/>
            <person name="Gorecki P."/>
            <person name="Heitman J."/>
            <person name="Hesse C."/>
            <person name="Hori C."/>
            <person name="Igarashi K."/>
            <person name="Jurgens J.A."/>
            <person name="Kallen N."/>
            <person name="Kersten P."/>
            <person name="Kohler A."/>
            <person name="Kuees U."/>
            <person name="Kumar T.K.A."/>
            <person name="Kuo A."/>
            <person name="LaButti K."/>
            <person name="Larrondo L.F."/>
            <person name="Lindquist E."/>
            <person name="Ling A."/>
            <person name="Lombard V."/>
            <person name="Lucas S."/>
            <person name="Lundell T."/>
            <person name="Martin R."/>
            <person name="McLaughlin D.J."/>
            <person name="Morgenstern I."/>
            <person name="Morin E."/>
            <person name="Murat C."/>
            <person name="Nagy L.G."/>
            <person name="Nolan M."/>
            <person name="Ohm R.A."/>
            <person name="Patyshakuliyeva A."/>
            <person name="Rokas A."/>
            <person name="Ruiz-Duenas F.J."/>
            <person name="Sabat G."/>
            <person name="Salamov A."/>
            <person name="Samejima M."/>
            <person name="Schmutz J."/>
            <person name="Slot J.C."/>
            <person name="St John F."/>
            <person name="Stenlid J."/>
            <person name="Sun H."/>
            <person name="Sun S."/>
            <person name="Syed K."/>
            <person name="Tsang A."/>
            <person name="Wiebenga A."/>
            <person name="Young D."/>
            <person name="Pisabarro A."/>
            <person name="Eastwood D.C."/>
            <person name="Martin F."/>
            <person name="Cullen D."/>
            <person name="Grigoriev I.V."/>
            <person name="Hibbett D.S."/>
        </authorList>
    </citation>
    <scope>NUCLEOTIDE SEQUENCE [LARGE SCALE GENOMIC DNA]</scope>
    <source>
        <strain evidence="4 5">MD-104</strain>
    </source>
</reference>
<feature type="repeat" description="WD" evidence="3">
    <location>
        <begin position="13"/>
        <end position="54"/>
    </location>
</feature>
<dbReference type="Gene3D" id="2.130.10.10">
    <property type="entry name" value="YVTN repeat-like/Quinoprotein amine dehydrogenase"/>
    <property type="match status" value="1"/>
</dbReference>
<dbReference type="Proteomes" id="UP000218811">
    <property type="component" value="Unassembled WGS sequence"/>
</dbReference>
<dbReference type="STRING" id="742152.A0A2H3J744"/>
<dbReference type="PANTHER" id="PTHR19848:SF8">
    <property type="entry name" value="F-BOX AND WD REPEAT DOMAIN CONTAINING 7"/>
    <property type="match status" value="1"/>
</dbReference>
<dbReference type="InterPro" id="IPR001680">
    <property type="entry name" value="WD40_rpt"/>
</dbReference>
<evidence type="ECO:0000313" key="4">
    <source>
        <dbReference type="EMBL" id="PCH34559.1"/>
    </source>
</evidence>
<proteinExistence type="predicted"/>
<dbReference type="InterPro" id="IPR015943">
    <property type="entry name" value="WD40/YVTN_repeat-like_dom_sf"/>
</dbReference>
<keyword evidence="1 3" id="KW-0853">WD repeat</keyword>
<evidence type="ECO:0000256" key="1">
    <source>
        <dbReference type="ARBA" id="ARBA00022574"/>
    </source>
</evidence>
<organism evidence="4 5">
    <name type="scientific">Wolfiporia cocos (strain MD-104)</name>
    <name type="common">Brown rot fungus</name>
    <dbReference type="NCBI Taxonomy" id="742152"/>
    <lineage>
        <taxon>Eukaryota</taxon>
        <taxon>Fungi</taxon>
        <taxon>Dikarya</taxon>
        <taxon>Basidiomycota</taxon>
        <taxon>Agaricomycotina</taxon>
        <taxon>Agaricomycetes</taxon>
        <taxon>Polyporales</taxon>
        <taxon>Phaeolaceae</taxon>
        <taxon>Wolfiporia</taxon>
    </lineage>
</organism>
<dbReference type="Pfam" id="PF00400">
    <property type="entry name" value="WD40"/>
    <property type="match status" value="2"/>
</dbReference>
<dbReference type="PROSITE" id="PS50082">
    <property type="entry name" value="WD_REPEATS_2"/>
    <property type="match status" value="1"/>
</dbReference>
<protein>
    <submittedName>
        <fullName evidence="4">Uncharacterized protein</fullName>
    </submittedName>
</protein>
<gene>
    <name evidence="4" type="ORF">WOLCODRAFT_155220</name>
</gene>
<dbReference type="SUPFAM" id="SSF50998">
    <property type="entry name" value="Quinoprotein alcohol dehydrogenase-like"/>
    <property type="match status" value="1"/>
</dbReference>
<dbReference type="OrthoDB" id="538223at2759"/>
<dbReference type="PROSITE" id="PS50294">
    <property type="entry name" value="WD_REPEATS_REGION"/>
    <property type="match status" value="1"/>
</dbReference>
<dbReference type="PANTHER" id="PTHR19848">
    <property type="entry name" value="WD40 REPEAT PROTEIN"/>
    <property type="match status" value="1"/>
</dbReference>
<evidence type="ECO:0000256" key="3">
    <source>
        <dbReference type="PROSITE-ProRule" id="PRU00221"/>
    </source>
</evidence>